<evidence type="ECO:0000313" key="3">
    <source>
        <dbReference type="Proteomes" id="UP001152024"/>
    </source>
</evidence>
<name>A0ABQ8RGK6_FUSEQ</name>
<feature type="compositionally biased region" description="Polar residues" evidence="1">
    <location>
        <begin position="316"/>
        <end position="331"/>
    </location>
</feature>
<protein>
    <recommendedName>
        <fullName evidence="4">Zn(2)-C6 fungal-type domain-containing protein</fullName>
    </recommendedName>
</protein>
<reference evidence="2" key="1">
    <citation type="submission" date="2022-09" db="EMBL/GenBank/DDBJ databases">
        <title>Fusarium specimens isolated from Avocado Roots.</title>
        <authorList>
            <person name="Stajich J."/>
            <person name="Roper C."/>
            <person name="Heimlech-Rivalta G."/>
        </authorList>
    </citation>
    <scope>NUCLEOTIDE SEQUENCE</scope>
    <source>
        <strain evidence="2">CF00095</strain>
    </source>
</reference>
<feature type="region of interest" description="Disordered" evidence="1">
    <location>
        <begin position="930"/>
        <end position="1025"/>
    </location>
</feature>
<feature type="compositionally biased region" description="Pro residues" evidence="1">
    <location>
        <begin position="936"/>
        <end position="946"/>
    </location>
</feature>
<feature type="region of interest" description="Disordered" evidence="1">
    <location>
        <begin position="1037"/>
        <end position="1073"/>
    </location>
</feature>
<feature type="compositionally biased region" description="Low complexity" evidence="1">
    <location>
        <begin position="1049"/>
        <end position="1068"/>
    </location>
</feature>
<feature type="compositionally biased region" description="Basic and acidic residues" evidence="1">
    <location>
        <begin position="1467"/>
        <end position="1478"/>
    </location>
</feature>
<feature type="compositionally biased region" description="Low complexity" evidence="1">
    <location>
        <begin position="953"/>
        <end position="965"/>
    </location>
</feature>
<evidence type="ECO:0000256" key="1">
    <source>
        <dbReference type="SAM" id="MobiDB-lite"/>
    </source>
</evidence>
<comment type="caution">
    <text evidence="2">The sequence shown here is derived from an EMBL/GenBank/DDBJ whole genome shotgun (WGS) entry which is preliminary data.</text>
</comment>
<dbReference type="EMBL" id="JAOQBH010000006">
    <property type="protein sequence ID" value="KAJ4134923.1"/>
    <property type="molecule type" value="Genomic_DNA"/>
</dbReference>
<evidence type="ECO:0000313" key="2">
    <source>
        <dbReference type="EMBL" id="KAJ4134923.1"/>
    </source>
</evidence>
<proteinExistence type="predicted"/>
<feature type="compositionally biased region" description="Low complexity" evidence="1">
    <location>
        <begin position="217"/>
        <end position="236"/>
    </location>
</feature>
<dbReference type="Proteomes" id="UP001152024">
    <property type="component" value="Unassembled WGS sequence"/>
</dbReference>
<feature type="region of interest" description="Disordered" evidence="1">
    <location>
        <begin position="43"/>
        <end position="76"/>
    </location>
</feature>
<feature type="region of interest" description="Disordered" evidence="1">
    <location>
        <begin position="217"/>
        <end position="388"/>
    </location>
</feature>
<sequence length="1487" mass="164916">MAENNGWSDPNQDNWERWINVPDDDDEIDHQLHDTVGPAQVVASYPTDTNPPSSQPPVSQIQNTPLEPAFNSTFSHFPNLPTDPTQNQYLATPWNSVPAPWYPASPAGIPALSTGFSNSPSGYAIPTPSHSFNASSYHSSTSTYPVPPTPSHPFNASSYYNSTSTYPVPPTPSHPFNASSYYNSTSTYPVPPTPGYQLAPTRGGQLALPIPGDYVLPSTSTSPAGTGSAFTGSSPAVYPNAHDVSSQTPGTTPDNSEPTTTQGRKRQRETSPSTEQPRRTRRKTSNLSGPVTYNDSAADDSEPNAATSGSGGARSHATSQSQSKANDSGTSAPAGRKKSTKKSSGVQVRRSRMIELSESDQSNHLYTKAPRTKKGKDEEADGDTASQKVRGGNEMIEIRIKCKFCAEHPLGMAAFSANQTCDWEHIPSTGPDFYNRECGNCANYRAIDKDHMCKVQGPKTLIEFKHKKYGDTDPYEYQKSACNRCRKNNLEDVCDVDTLLGYGCSHCRRDQPCKVDNDLMPLRRPNKLERPPWYRHACDRCQAHHLKYKDLEENTRCNWLTDRRLWWGPHRQACSACYLDGAPCIDDKHNIIPPLPTAPHRQARAPTTWRIRDKFEVEEKHKKKDRKTPWHEYVEVTTKTRWRKKCFACHWAGKTVQCLIMWNQAHYACERCTQFGIDCVFEDVVNDSWRRYPIYDLSRVGFGQFTPYVVCEPCKENGRQCDRRRPCDSCIEAKTRCNVLGKDNARGLIRRDKIAPHKTGQPVPTPGPLYYLALGYGPGGVKDIKDGKSIEHWIGPIAPVYGVETIEDGGRLYRAVADLHRNHRPPEGVAPPTISTPLYTSQGATDKLKDMQSNQLTVGHLATLISQLWQDWRVPMSDEQAYRELWRALRDAQEETMRNAGVDVQLSVSPAIRRAFQGNPVLADLEKFHSGLTGVHPPPQPLPEFPPGNHTIDPSQADQAPHAAPAPLPGVHYGGGYSDGVYPPASARQGESITASEGGVDHSQVDQAPNATSRPSLGLTADGGYPENLFYSFSEAQEEDDNASGARNQQGGDQQTQQAQQPGQSQPDGNDDLSAFTEEEMAAWYGLGEAVYRGRFITGQHSSRASKASRRPIRKARPFANRVPRDTKARDKTFNPFLSFALDENRKPRLKARERSSRWKVFNPLEGLDMEKWQKSNSQPDEDTSQPRLFSVINGHRDQSALRADVLDDVPYEQIGGRSKQSCAEPGEGGIGRCGRQNVNEQRQAICQSSAHGDTEPRSFPVCNDCVQANVKDMFRHDCNPIVESELLSMRAYLCNDCAGHMSSSVKNAAEYRAIGARRVFGLEADKEKSHSTYMPNNDRSRAVEFHNDTEALTGCSCANKLFGTSLCRFHRLYYAEEALKFSALVQEWRLSKFKKAVCPSCLAKKPLDKANPSADVDGFAKGAPTAWACVNCNDWVANEKNSKTNQPSLIDRKLWSSKDGRELFASHQEAARSKVPEIDDADMGGL</sequence>
<feature type="compositionally biased region" description="Polar residues" evidence="1">
    <location>
        <begin position="285"/>
        <end position="295"/>
    </location>
</feature>
<accession>A0ABQ8RGK6</accession>
<evidence type="ECO:0008006" key="4">
    <source>
        <dbReference type="Google" id="ProtNLM"/>
    </source>
</evidence>
<feature type="compositionally biased region" description="Polar residues" evidence="1">
    <location>
        <begin position="243"/>
        <end position="262"/>
    </location>
</feature>
<gene>
    <name evidence="2" type="ORF">NW768_004532</name>
</gene>
<feature type="compositionally biased region" description="Polar residues" evidence="1">
    <location>
        <begin position="1005"/>
        <end position="1015"/>
    </location>
</feature>
<keyword evidence="3" id="KW-1185">Reference proteome</keyword>
<feature type="region of interest" description="Disordered" evidence="1">
    <location>
        <begin position="1467"/>
        <end position="1487"/>
    </location>
</feature>
<organism evidence="2 3">
    <name type="scientific">Fusarium equiseti</name>
    <name type="common">Fusarium scirpi</name>
    <dbReference type="NCBI Taxonomy" id="61235"/>
    <lineage>
        <taxon>Eukaryota</taxon>
        <taxon>Fungi</taxon>
        <taxon>Dikarya</taxon>
        <taxon>Ascomycota</taxon>
        <taxon>Pezizomycotina</taxon>
        <taxon>Sordariomycetes</taxon>
        <taxon>Hypocreomycetidae</taxon>
        <taxon>Hypocreales</taxon>
        <taxon>Nectriaceae</taxon>
        <taxon>Fusarium</taxon>
        <taxon>Fusarium incarnatum-equiseti species complex</taxon>
    </lineage>
</organism>